<keyword evidence="12" id="KW-1185">Reference proteome</keyword>
<organism evidence="11 12">
    <name type="scientific">Drosophila willistoni</name>
    <name type="common">Fruit fly</name>
    <dbReference type="NCBI Taxonomy" id="7260"/>
    <lineage>
        <taxon>Eukaryota</taxon>
        <taxon>Metazoa</taxon>
        <taxon>Ecdysozoa</taxon>
        <taxon>Arthropoda</taxon>
        <taxon>Hexapoda</taxon>
        <taxon>Insecta</taxon>
        <taxon>Pterygota</taxon>
        <taxon>Neoptera</taxon>
        <taxon>Endopterygota</taxon>
        <taxon>Diptera</taxon>
        <taxon>Brachycera</taxon>
        <taxon>Muscomorpha</taxon>
        <taxon>Ephydroidea</taxon>
        <taxon>Drosophilidae</taxon>
        <taxon>Drosophila</taxon>
        <taxon>Sophophora</taxon>
    </lineage>
</organism>
<evidence type="ECO:0000313" key="12">
    <source>
        <dbReference type="Proteomes" id="UP000007798"/>
    </source>
</evidence>
<dbReference type="Gene3D" id="2.170.270.10">
    <property type="entry name" value="SET domain"/>
    <property type="match status" value="1"/>
</dbReference>
<keyword evidence="7" id="KW-0862">Zinc</keyword>
<evidence type="ECO:0000313" key="11">
    <source>
        <dbReference type="EMBL" id="EDW83992.1"/>
    </source>
</evidence>
<dbReference type="Proteomes" id="UP000007798">
    <property type="component" value="Unassembled WGS sequence"/>
</dbReference>
<dbReference type="FunCoup" id="B4NJZ0">
    <property type="interactions" value="217"/>
</dbReference>
<dbReference type="Pfam" id="PF05033">
    <property type="entry name" value="Pre-SET"/>
    <property type="match status" value="1"/>
</dbReference>
<name>B4NJZ0_DROWI</name>
<evidence type="ECO:0000259" key="10">
    <source>
        <dbReference type="PROSITE" id="PS50868"/>
    </source>
</evidence>
<dbReference type="InterPro" id="IPR046341">
    <property type="entry name" value="SET_dom_sf"/>
</dbReference>
<keyword evidence="3 11" id="KW-0489">Methyltransferase</keyword>
<dbReference type="GO" id="GO:0042054">
    <property type="term" value="F:histone methyltransferase activity"/>
    <property type="evidence" value="ECO:0007669"/>
    <property type="project" value="InterPro"/>
</dbReference>
<evidence type="ECO:0000256" key="5">
    <source>
        <dbReference type="ARBA" id="ARBA00022691"/>
    </source>
</evidence>
<evidence type="ECO:0000256" key="6">
    <source>
        <dbReference type="ARBA" id="ARBA00022723"/>
    </source>
</evidence>
<accession>B4NJZ0</accession>
<feature type="domain" description="Post-SET" evidence="10">
    <location>
        <begin position="247"/>
        <end position="263"/>
    </location>
</feature>
<dbReference type="Pfam" id="PF00856">
    <property type="entry name" value="SET"/>
    <property type="match status" value="1"/>
</dbReference>
<dbReference type="PROSITE" id="PS50867">
    <property type="entry name" value="PRE_SET"/>
    <property type="match status" value="1"/>
</dbReference>
<dbReference type="InterPro" id="IPR001214">
    <property type="entry name" value="SET_dom"/>
</dbReference>
<dbReference type="eggNOG" id="KOG1082">
    <property type="taxonomic scope" value="Eukaryota"/>
</dbReference>
<evidence type="ECO:0000256" key="1">
    <source>
        <dbReference type="ARBA" id="ARBA00004286"/>
    </source>
</evidence>
<dbReference type="InParanoid" id="B4NJZ0"/>
<dbReference type="PhylomeDB" id="B4NJZ0"/>
<dbReference type="STRING" id="7260.B4NJZ0"/>
<keyword evidence="6" id="KW-0479">Metal-binding</keyword>
<dbReference type="GO" id="GO:0008270">
    <property type="term" value="F:zinc ion binding"/>
    <property type="evidence" value="ECO:0007669"/>
    <property type="project" value="InterPro"/>
</dbReference>
<dbReference type="SUPFAM" id="SSF82199">
    <property type="entry name" value="SET domain"/>
    <property type="match status" value="1"/>
</dbReference>
<keyword evidence="2" id="KW-0158">Chromosome</keyword>
<dbReference type="InterPro" id="IPR003616">
    <property type="entry name" value="Post-SET_dom"/>
</dbReference>
<dbReference type="OMA" id="VDSMVPK"/>
<proteinExistence type="predicted"/>
<dbReference type="EC" id="2.1.1.43" evidence="11"/>
<gene>
    <name evidence="11" type="primary">Dwil\GK13904</name>
    <name evidence="11" type="ORF">Dwil_GK13904</name>
</gene>
<dbReference type="GO" id="GO:0008757">
    <property type="term" value="F:S-adenosylmethionine-dependent methyltransferase activity"/>
    <property type="evidence" value="ECO:0007669"/>
    <property type="project" value="UniProtKB-ARBA"/>
</dbReference>
<evidence type="ECO:0000256" key="4">
    <source>
        <dbReference type="ARBA" id="ARBA00022679"/>
    </source>
</evidence>
<dbReference type="GO" id="GO:0005694">
    <property type="term" value="C:chromosome"/>
    <property type="evidence" value="ECO:0007669"/>
    <property type="project" value="UniProtKB-SubCell"/>
</dbReference>
<dbReference type="PANTHER" id="PTHR46223">
    <property type="entry name" value="HISTONE-LYSINE N-METHYLTRANSFERASE SUV39H"/>
    <property type="match status" value="1"/>
</dbReference>
<evidence type="ECO:0000259" key="9">
    <source>
        <dbReference type="PROSITE" id="PS50867"/>
    </source>
</evidence>
<reference evidence="11 12" key="1">
    <citation type="journal article" date="2007" name="Nature">
        <title>Evolution of genes and genomes on the Drosophila phylogeny.</title>
        <authorList>
            <consortium name="Drosophila 12 Genomes Consortium"/>
            <person name="Clark A.G."/>
            <person name="Eisen M.B."/>
            <person name="Smith D.R."/>
            <person name="Bergman C.M."/>
            <person name="Oliver B."/>
            <person name="Markow T.A."/>
            <person name="Kaufman T.C."/>
            <person name="Kellis M."/>
            <person name="Gelbart W."/>
            <person name="Iyer V.N."/>
            <person name="Pollard D.A."/>
            <person name="Sackton T.B."/>
            <person name="Larracuente A.M."/>
            <person name="Singh N.D."/>
            <person name="Abad J.P."/>
            <person name="Abt D.N."/>
            <person name="Adryan B."/>
            <person name="Aguade M."/>
            <person name="Akashi H."/>
            <person name="Anderson W.W."/>
            <person name="Aquadro C.F."/>
            <person name="Ardell D.H."/>
            <person name="Arguello R."/>
            <person name="Artieri C.G."/>
            <person name="Barbash D.A."/>
            <person name="Barker D."/>
            <person name="Barsanti P."/>
            <person name="Batterham P."/>
            <person name="Batzoglou S."/>
            <person name="Begun D."/>
            <person name="Bhutkar A."/>
            <person name="Blanco E."/>
            <person name="Bosak S.A."/>
            <person name="Bradley R.K."/>
            <person name="Brand A.D."/>
            <person name="Brent M.R."/>
            <person name="Brooks A.N."/>
            <person name="Brown R.H."/>
            <person name="Butlin R.K."/>
            <person name="Caggese C."/>
            <person name="Calvi B.R."/>
            <person name="Bernardo de Carvalho A."/>
            <person name="Caspi A."/>
            <person name="Castrezana S."/>
            <person name="Celniker S.E."/>
            <person name="Chang J.L."/>
            <person name="Chapple C."/>
            <person name="Chatterji S."/>
            <person name="Chinwalla A."/>
            <person name="Civetta A."/>
            <person name="Clifton S.W."/>
            <person name="Comeron J.M."/>
            <person name="Costello J.C."/>
            <person name="Coyne J.A."/>
            <person name="Daub J."/>
            <person name="David R.G."/>
            <person name="Delcher A.L."/>
            <person name="Delehaunty K."/>
            <person name="Do C.B."/>
            <person name="Ebling H."/>
            <person name="Edwards K."/>
            <person name="Eickbush T."/>
            <person name="Evans J.D."/>
            <person name="Filipski A."/>
            <person name="Findeiss S."/>
            <person name="Freyhult E."/>
            <person name="Fulton L."/>
            <person name="Fulton R."/>
            <person name="Garcia A.C."/>
            <person name="Gardiner A."/>
            <person name="Garfield D.A."/>
            <person name="Garvin B.E."/>
            <person name="Gibson G."/>
            <person name="Gilbert D."/>
            <person name="Gnerre S."/>
            <person name="Godfrey J."/>
            <person name="Good R."/>
            <person name="Gotea V."/>
            <person name="Gravely B."/>
            <person name="Greenberg A.J."/>
            <person name="Griffiths-Jones S."/>
            <person name="Gross S."/>
            <person name="Guigo R."/>
            <person name="Gustafson E.A."/>
            <person name="Haerty W."/>
            <person name="Hahn M.W."/>
            <person name="Halligan D.L."/>
            <person name="Halpern A.L."/>
            <person name="Halter G.M."/>
            <person name="Han M.V."/>
            <person name="Heger A."/>
            <person name="Hillier L."/>
            <person name="Hinrichs A.S."/>
            <person name="Holmes I."/>
            <person name="Hoskins R.A."/>
            <person name="Hubisz M.J."/>
            <person name="Hultmark D."/>
            <person name="Huntley M.A."/>
            <person name="Jaffe D.B."/>
            <person name="Jagadeeshan S."/>
            <person name="Jeck W.R."/>
            <person name="Johnson J."/>
            <person name="Jones C.D."/>
            <person name="Jordan W.C."/>
            <person name="Karpen G.H."/>
            <person name="Kataoka E."/>
            <person name="Keightley P.D."/>
            <person name="Kheradpour P."/>
            <person name="Kirkness E.F."/>
            <person name="Koerich L.B."/>
            <person name="Kristiansen K."/>
            <person name="Kudrna D."/>
            <person name="Kulathinal R.J."/>
            <person name="Kumar S."/>
            <person name="Kwok R."/>
            <person name="Lander E."/>
            <person name="Langley C.H."/>
            <person name="Lapoint R."/>
            <person name="Lazzaro B.P."/>
            <person name="Lee S.J."/>
            <person name="Levesque L."/>
            <person name="Li R."/>
            <person name="Lin C.F."/>
            <person name="Lin M.F."/>
            <person name="Lindblad-Toh K."/>
            <person name="Llopart A."/>
            <person name="Long M."/>
            <person name="Low L."/>
            <person name="Lozovsky E."/>
            <person name="Lu J."/>
            <person name="Luo M."/>
            <person name="Machado C.A."/>
            <person name="Makalowski W."/>
            <person name="Marzo M."/>
            <person name="Matsuda M."/>
            <person name="Matzkin L."/>
            <person name="McAllister B."/>
            <person name="McBride C.S."/>
            <person name="McKernan B."/>
            <person name="McKernan K."/>
            <person name="Mendez-Lago M."/>
            <person name="Minx P."/>
            <person name="Mollenhauer M.U."/>
            <person name="Montooth K."/>
            <person name="Mount S.M."/>
            <person name="Mu X."/>
            <person name="Myers E."/>
            <person name="Negre B."/>
            <person name="Newfeld S."/>
            <person name="Nielsen R."/>
            <person name="Noor M.A."/>
            <person name="O'Grady P."/>
            <person name="Pachter L."/>
            <person name="Papaceit M."/>
            <person name="Parisi M.J."/>
            <person name="Parisi M."/>
            <person name="Parts L."/>
            <person name="Pedersen J.S."/>
            <person name="Pesole G."/>
            <person name="Phillippy A.M."/>
            <person name="Ponting C.P."/>
            <person name="Pop M."/>
            <person name="Porcelli D."/>
            <person name="Powell J.R."/>
            <person name="Prohaska S."/>
            <person name="Pruitt K."/>
            <person name="Puig M."/>
            <person name="Quesneville H."/>
            <person name="Ram K.R."/>
            <person name="Rand D."/>
            <person name="Rasmussen M.D."/>
            <person name="Reed L.K."/>
            <person name="Reenan R."/>
            <person name="Reily A."/>
            <person name="Remington K.A."/>
            <person name="Rieger T.T."/>
            <person name="Ritchie M.G."/>
            <person name="Robin C."/>
            <person name="Rogers Y.H."/>
            <person name="Rohde C."/>
            <person name="Rozas J."/>
            <person name="Rubenfield M.J."/>
            <person name="Ruiz A."/>
            <person name="Russo S."/>
            <person name="Salzberg S.L."/>
            <person name="Sanchez-Gracia A."/>
            <person name="Saranga D.J."/>
            <person name="Sato H."/>
            <person name="Schaeffer S.W."/>
            <person name="Schatz M.C."/>
            <person name="Schlenke T."/>
            <person name="Schwartz R."/>
            <person name="Segarra C."/>
            <person name="Singh R.S."/>
            <person name="Sirot L."/>
            <person name="Sirota M."/>
            <person name="Sisneros N.B."/>
            <person name="Smith C.D."/>
            <person name="Smith T.F."/>
            <person name="Spieth J."/>
            <person name="Stage D.E."/>
            <person name="Stark A."/>
            <person name="Stephan W."/>
            <person name="Strausberg R.L."/>
            <person name="Strempel S."/>
            <person name="Sturgill D."/>
            <person name="Sutton G."/>
            <person name="Sutton G.G."/>
            <person name="Tao W."/>
            <person name="Teichmann S."/>
            <person name="Tobari Y.N."/>
            <person name="Tomimura Y."/>
            <person name="Tsolas J.M."/>
            <person name="Valente V.L."/>
            <person name="Venter E."/>
            <person name="Venter J.C."/>
            <person name="Vicario S."/>
            <person name="Vieira F.G."/>
            <person name="Vilella A.J."/>
            <person name="Villasante A."/>
            <person name="Walenz B."/>
            <person name="Wang J."/>
            <person name="Wasserman M."/>
            <person name="Watts T."/>
            <person name="Wilson D."/>
            <person name="Wilson R.K."/>
            <person name="Wing R.A."/>
            <person name="Wolfner M.F."/>
            <person name="Wong A."/>
            <person name="Wong G.K."/>
            <person name="Wu C.I."/>
            <person name="Wu G."/>
            <person name="Yamamoto D."/>
            <person name="Yang H.P."/>
            <person name="Yang S.P."/>
            <person name="Yorke J.A."/>
            <person name="Yoshida K."/>
            <person name="Zdobnov E."/>
            <person name="Zhang P."/>
            <person name="Zhang Y."/>
            <person name="Zimin A.V."/>
            <person name="Baldwin J."/>
            <person name="Abdouelleil A."/>
            <person name="Abdulkadir J."/>
            <person name="Abebe A."/>
            <person name="Abera B."/>
            <person name="Abreu J."/>
            <person name="Acer S.C."/>
            <person name="Aftuck L."/>
            <person name="Alexander A."/>
            <person name="An P."/>
            <person name="Anderson E."/>
            <person name="Anderson S."/>
            <person name="Arachi H."/>
            <person name="Azer M."/>
            <person name="Bachantsang P."/>
            <person name="Barry A."/>
            <person name="Bayul T."/>
            <person name="Berlin A."/>
            <person name="Bessette D."/>
            <person name="Bloom T."/>
            <person name="Blye J."/>
            <person name="Boguslavskiy L."/>
            <person name="Bonnet C."/>
            <person name="Boukhgalter B."/>
            <person name="Bourzgui I."/>
            <person name="Brown A."/>
            <person name="Cahill P."/>
            <person name="Channer S."/>
            <person name="Cheshatsang Y."/>
            <person name="Chuda L."/>
            <person name="Citroen M."/>
            <person name="Collymore A."/>
            <person name="Cooke P."/>
            <person name="Costello M."/>
            <person name="D'Aco K."/>
            <person name="Daza R."/>
            <person name="De Haan G."/>
            <person name="DeGray S."/>
            <person name="DeMaso C."/>
            <person name="Dhargay N."/>
            <person name="Dooley K."/>
            <person name="Dooley E."/>
            <person name="Doricent M."/>
            <person name="Dorje P."/>
            <person name="Dorjee K."/>
            <person name="Dupes A."/>
            <person name="Elong R."/>
            <person name="Falk J."/>
            <person name="Farina A."/>
            <person name="Faro S."/>
            <person name="Ferguson D."/>
            <person name="Fisher S."/>
            <person name="Foley C.D."/>
            <person name="Franke A."/>
            <person name="Friedrich D."/>
            <person name="Gadbois L."/>
            <person name="Gearin G."/>
            <person name="Gearin C.R."/>
            <person name="Giannoukos G."/>
            <person name="Goode T."/>
            <person name="Graham J."/>
            <person name="Grandbois E."/>
            <person name="Grewal S."/>
            <person name="Gyaltsen K."/>
            <person name="Hafez N."/>
            <person name="Hagos B."/>
            <person name="Hall J."/>
            <person name="Henson C."/>
            <person name="Hollinger A."/>
            <person name="Honan T."/>
            <person name="Huard M.D."/>
            <person name="Hughes L."/>
            <person name="Hurhula B."/>
            <person name="Husby M.E."/>
            <person name="Kamat A."/>
            <person name="Kanga B."/>
            <person name="Kashin S."/>
            <person name="Khazanovich D."/>
            <person name="Kisner P."/>
            <person name="Lance K."/>
            <person name="Lara M."/>
            <person name="Lee W."/>
            <person name="Lennon N."/>
            <person name="Letendre F."/>
            <person name="LeVine R."/>
            <person name="Lipovsky A."/>
            <person name="Liu X."/>
            <person name="Liu J."/>
            <person name="Liu S."/>
            <person name="Lokyitsang T."/>
            <person name="Lokyitsang Y."/>
            <person name="Lubonja R."/>
            <person name="Lui A."/>
            <person name="MacDonald P."/>
            <person name="Magnisalis V."/>
            <person name="Maru K."/>
            <person name="Matthews C."/>
            <person name="McCusker W."/>
            <person name="McDonough S."/>
            <person name="Mehta T."/>
            <person name="Meldrim J."/>
            <person name="Meneus L."/>
            <person name="Mihai O."/>
            <person name="Mihalev A."/>
            <person name="Mihova T."/>
            <person name="Mittelman R."/>
            <person name="Mlenga V."/>
            <person name="Montmayeur A."/>
            <person name="Mulrain L."/>
            <person name="Navidi A."/>
            <person name="Naylor J."/>
            <person name="Negash T."/>
            <person name="Nguyen T."/>
            <person name="Nguyen N."/>
            <person name="Nicol R."/>
            <person name="Norbu C."/>
            <person name="Norbu N."/>
            <person name="Novod N."/>
            <person name="O'Neill B."/>
            <person name="Osman S."/>
            <person name="Markiewicz E."/>
            <person name="Oyono O.L."/>
            <person name="Patti C."/>
            <person name="Phunkhang P."/>
            <person name="Pierre F."/>
            <person name="Priest M."/>
            <person name="Raghuraman S."/>
            <person name="Rege F."/>
            <person name="Reyes R."/>
            <person name="Rise C."/>
            <person name="Rogov P."/>
            <person name="Ross K."/>
            <person name="Ryan E."/>
            <person name="Settipalli S."/>
            <person name="Shea T."/>
            <person name="Sherpa N."/>
            <person name="Shi L."/>
            <person name="Shih D."/>
            <person name="Sparrow T."/>
            <person name="Spaulding J."/>
            <person name="Stalker J."/>
            <person name="Stange-Thomann N."/>
            <person name="Stavropoulos S."/>
            <person name="Stone C."/>
            <person name="Strader C."/>
            <person name="Tesfaye S."/>
            <person name="Thomson T."/>
            <person name="Thoulutsang Y."/>
            <person name="Thoulutsang D."/>
            <person name="Topham K."/>
            <person name="Topping I."/>
            <person name="Tsamla T."/>
            <person name="Vassiliev H."/>
            <person name="Vo A."/>
            <person name="Wangchuk T."/>
            <person name="Wangdi T."/>
            <person name="Weiand M."/>
            <person name="Wilkinson J."/>
            <person name="Wilson A."/>
            <person name="Yadav S."/>
            <person name="Young G."/>
            <person name="Yu Q."/>
            <person name="Zembek L."/>
            <person name="Zhong D."/>
            <person name="Zimmer A."/>
            <person name="Zwirko Z."/>
            <person name="Jaffe D.B."/>
            <person name="Alvarez P."/>
            <person name="Brockman W."/>
            <person name="Butler J."/>
            <person name="Chin C."/>
            <person name="Gnerre S."/>
            <person name="Grabherr M."/>
            <person name="Kleber M."/>
            <person name="Mauceli E."/>
            <person name="MacCallum I."/>
        </authorList>
    </citation>
    <scope>NUCLEOTIDE SEQUENCE [LARGE SCALE GENOMIC DNA]</scope>
    <source>
        <strain evidence="12">Tucson 14030-0811.24</strain>
    </source>
</reference>
<keyword evidence="4 11" id="KW-0808">Transferase</keyword>
<feature type="domain" description="Pre-SET" evidence="9">
    <location>
        <begin position="47"/>
        <end position="108"/>
    </location>
</feature>
<dbReference type="GO" id="GO:0008170">
    <property type="term" value="F:N-methyltransferase activity"/>
    <property type="evidence" value="ECO:0007669"/>
    <property type="project" value="UniProtKB-ARBA"/>
</dbReference>
<feature type="domain" description="SET" evidence="8">
    <location>
        <begin position="111"/>
        <end position="237"/>
    </location>
</feature>
<evidence type="ECO:0000259" key="8">
    <source>
        <dbReference type="PROSITE" id="PS50280"/>
    </source>
</evidence>
<dbReference type="InterPro" id="IPR007728">
    <property type="entry name" value="Pre-SET_dom"/>
</dbReference>
<dbReference type="SMART" id="SM00317">
    <property type="entry name" value="SET"/>
    <property type="match status" value="1"/>
</dbReference>
<evidence type="ECO:0000256" key="7">
    <source>
        <dbReference type="ARBA" id="ARBA00022833"/>
    </source>
</evidence>
<evidence type="ECO:0000256" key="3">
    <source>
        <dbReference type="ARBA" id="ARBA00022603"/>
    </source>
</evidence>
<dbReference type="GO" id="GO:0005634">
    <property type="term" value="C:nucleus"/>
    <property type="evidence" value="ECO:0007669"/>
    <property type="project" value="InterPro"/>
</dbReference>
<dbReference type="AlphaFoldDB" id="B4NJZ0"/>
<dbReference type="InterPro" id="IPR050973">
    <property type="entry name" value="H3K9_Histone-Lys_N-MTase"/>
</dbReference>
<dbReference type="OrthoDB" id="308383at2759"/>
<sequence length="267" mass="30019">MRDLEDNYDHEDNENDMEYILECVLMEDDGSDEYKELRNNYNSQLTQSCKCSKGVCSDLAECPHGGAYKYSSNKSELVLKSNNSLPIFECNGSCECGINCGNRLVQNGPRRDLEIFDSPLYHSKGVRTTVNIPQGAFICEYAGELITKTESQRRIEVNDSLGYMNYVLCLKEFASEEISEVTIVDPCRRGNIGRYLNHSCQPNCQIMAVRVECPIPKIGIFASRDIHALEELCFHYGGEETRPKTGSCKICLCGSLNCSGFMPNTEM</sequence>
<dbReference type="PROSITE" id="PS50868">
    <property type="entry name" value="POST_SET"/>
    <property type="match status" value="1"/>
</dbReference>
<comment type="subcellular location">
    <subcellularLocation>
        <location evidence="1">Chromosome</location>
    </subcellularLocation>
</comment>
<evidence type="ECO:0000256" key="2">
    <source>
        <dbReference type="ARBA" id="ARBA00022454"/>
    </source>
</evidence>
<dbReference type="KEGG" id="dwi:6650959"/>
<dbReference type="GO" id="GO:0032259">
    <property type="term" value="P:methylation"/>
    <property type="evidence" value="ECO:0007669"/>
    <property type="project" value="UniProtKB-KW"/>
</dbReference>
<protein>
    <submittedName>
        <fullName evidence="11">Uncharacterized protein</fullName>
        <ecNumber evidence="11">2.1.1.43</ecNumber>
    </submittedName>
</protein>
<dbReference type="PANTHER" id="PTHR46223:SF3">
    <property type="entry name" value="HISTONE-LYSINE N-METHYLTRANSFERASE SET-23"/>
    <property type="match status" value="1"/>
</dbReference>
<dbReference type="SMR" id="B4NJZ0"/>
<dbReference type="EMBL" id="CH964272">
    <property type="protein sequence ID" value="EDW83992.1"/>
    <property type="molecule type" value="Genomic_DNA"/>
</dbReference>
<dbReference type="HOGENOM" id="CLU_020840_3_3_1"/>
<keyword evidence="5" id="KW-0949">S-adenosyl-L-methionine</keyword>
<dbReference type="PROSITE" id="PS50280">
    <property type="entry name" value="SET"/>
    <property type="match status" value="1"/>
</dbReference>